<accession>A0A059AD86</accession>
<reference evidence="1" key="1">
    <citation type="submission" date="2013-07" db="EMBL/GenBank/DDBJ databases">
        <title>The genome of Eucalyptus grandis.</title>
        <authorList>
            <person name="Schmutz J."/>
            <person name="Hayes R."/>
            <person name="Myburg A."/>
            <person name="Tuskan G."/>
            <person name="Grattapaglia D."/>
            <person name="Rokhsar D.S."/>
        </authorList>
    </citation>
    <scope>NUCLEOTIDE SEQUENCE</scope>
    <source>
        <tissue evidence="1">Leaf extractions</tissue>
    </source>
</reference>
<name>A0A059AD86_EUCGR</name>
<organism evidence="1">
    <name type="scientific">Eucalyptus grandis</name>
    <name type="common">Flooded gum</name>
    <dbReference type="NCBI Taxonomy" id="71139"/>
    <lineage>
        <taxon>Eukaryota</taxon>
        <taxon>Viridiplantae</taxon>
        <taxon>Streptophyta</taxon>
        <taxon>Embryophyta</taxon>
        <taxon>Tracheophyta</taxon>
        <taxon>Spermatophyta</taxon>
        <taxon>Magnoliopsida</taxon>
        <taxon>eudicotyledons</taxon>
        <taxon>Gunneridae</taxon>
        <taxon>Pentapetalae</taxon>
        <taxon>rosids</taxon>
        <taxon>malvids</taxon>
        <taxon>Myrtales</taxon>
        <taxon>Myrtaceae</taxon>
        <taxon>Myrtoideae</taxon>
        <taxon>Eucalypteae</taxon>
        <taxon>Eucalyptus</taxon>
    </lineage>
</organism>
<gene>
    <name evidence="1" type="ORF">EUGRSUZ_J01472</name>
</gene>
<proteinExistence type="predicted"/>
<dbReference type="Gramene" id="KCW52032">
    <property type="protein sequence ID" value="KCW52032"/>
    <property type="gene ID" value="EUGRSUZ_J01472"/>
</dbReference>
<dbReference type="EMBL" id="KK198762">
    <property type="protein sequence ID" value="KCW52032.1"/>
    <property type="molecule type" value="Genomic_DNA"/>
</dbReference>
<sequence>MYHRNLSLLNCCEKFLFRSLKPINFWTAHACEHKCYFRHNKEHILFLFAHFSKVIPARQTKCKLDIIPPFNEADKKQRNSDR</sequence>
<evidence type="ECO:0000313" key="1">
    <source>
        <dbReference type="EMBL" id="KCW52032.1"/>
    </source>
</evidence>
<dbReference type="InParanoid" id="A0A059AD86"/>
<dbReference type="AlphaFoldDB" id="A0A059AD86"/>
<protein>
    <submittedName>
        <fullName evidence="1">Uncharacterized protein</fullName>
    </submittedName>
</protein>